<gene>
    <name evidence="1" type="ORF">IG3_02607</name>
</gene>
<accession>J9BYF6</accession>
<protein>
    <recommendedName>
        <fullName evidence="3">YolD-like protein</fullName>
    </recommendedName>
</protein>
<proteinExistence type="predicted"/>
<comment type="caution">
    <text evidence="1">The sequence shown here is derived from an EMBL/GenBank/DDBJ whole genome shotgun (WGS) entry which is preliminary data.</text>
</comment>
<dbReference type="HOGENOM" id="CLU_131538_4_0_9"/>
<dbReference type="EMBL" id="AHDV01000018">
    <property type="protein sequence ID" value="EJV84186.1"/>
    <property type="molecule type" value="Genomic_DNA"/>
</dbReference>
<name>J9BYF6_BACCE</name>
<dbReference type="PANTHER" id="PTHR40051">
    <property type="entry name" value="IG HYPOTHETICAL 15966"/>
    <property type="match status" value="1"/>
</dbReference>
<organism evidence="1 2">
    <name type="scientific">Bacillus cereus HuA2-1</name>
    <dbReference type="NCBI Taxonomy" id="1053201"/>
    <lineage>
        <taxon>Bacteria</taxon>
        <taxon>Bacillati</taxon>
        <taxon>Bacillota</taxon>
        <taxon>Bacilli</taxon>
        <taxon>Bacillales</taxon>
        <taxon>Bacillaceae</taxon>
        <taxon>Bacillus</taxon>
        <taxon>Bacillus cereus group</taxon>
    </lineage>
</organism>
<evidence type="ECO:0000313" key="2">
    <source>
        <dbReference type="Proteomes" id="UP000004136"/>
    </source>
</evidence>
<evidence type="ECO:0008006" key="3">
    <source>
        <dbReference type="Google" id="ProtNLM"/>
    </source>
</evidence>
<dbReference type="InterPro" id="IPR014962">
    <property type="entry name" value="YolD"/>
</dbReference>
<dbReference type="PATRIC" id="fig|1053201.3.peg.2669"/>
<dbReference type="PANTHER" id="PTHR40051:SF1">
    <property type="entry name" value="YOLD-LIKE FAMILY PROTEIN"/>
    <property type="match status" value="1"/>
</dbReference>
<sequence length="106" mass="12157">MGFPTQASQPFASMPEQFVCIKEMIQEQTKVPRPILTQDAKGMIGNKLLCSFLGEEEVLLTYYKDGYLYKNYITVVNINPINETIICTDAFHNKQIFKFVDVIEVN</sequence>
<dbReference type="AlphaFoldDB" id="J9BYF6"/>
<dbReference type="Pfam" id="PF08863">
    <property type="entry name" value="YolD"/>
    <property type="match status" value="1"/>
</dbReference>
<reference evidence="1 2" key="1">
    <citation type="submission" date="2012-04" db="EMBL/GenBank/DDBJ databases">
        <title>The Genome Sequence of Bacillus cereus HuA2-1.</title>
        <authorList>
            <consortium name="The Broad Institute Genome Sequencing Platform"/>
            <consortium name="The Broad Institute Genome Sequencing Center for Infectious Disease"/>
            <person name="Feldgarden M."/>
            <person name="Van der Auwera G.A."/>
            <person name="Mahillon J."/>
            <person name="Duprez V."/>
            <person name="Timmery S."/>
            <person name="Mattelet C."/>
            <person name="Dierick K."/>
            <person name="Sun M."/>
            <person name="Yu Z."/>
            <person name="Zhu L."/>
            <person name="Hu X."/>
            <person name="Shank E.B."/>
            <person name="Swiecicka I."/>
            <person name="Hansen B.M."/>
            <person name="Andrup L."/>
            <person name="Young S.K."/>
            <person name="Zeng Q."/>
            <person name="Gargeya S."/>
            <person name="Fitzgerald M."/>
            <person name="Haas B."/>
            <person name="Abouelleil A."/>
            <person name="Alvarado L."/>
            <person name="Arachchi H.M."/>
            <person name="Berlin A."/>
            <person name="Chapman S.B."/>
            <person name="Goldberg J."/>
            <person name="Griggs A."/>
            <person name="Gujja S."/>
            <person name="Hansen M."/>
            <person name="Howarth C."/>
            <person name="Imamovic A."/>
            <person name="Larimer J."/>
            <person name="McCowen C."/>
            <person name="Montmayeur A."/>
            <person name="Murphy C."/>
            <person name="Neiman D."/>
            <person name="Pearson M."/>
            <person name="Priest M."/>
            <person name="Roberts A."/>
            <person name="Saif S."/>
            <person name="Shea T."/>
            <person name="Sisk P."/>
            <person name="Sykes S."/>
            <person name="Wortman J."/>
            <person name="Nusbaum C."/>
            <person name="Birren B."/>
        </authorList>
    </citation>
    <scope>NUCLEOTIDE SEQUENCE [LARGE SCALE GENOMIC DNA]</scope>
    <source>
        <strain evidence="1 2">HuA2-1</strain>
    </source>
</reference>
<dbReference type="Proteomes" id="UP000004136">
    <property type="component" value="Unassembled WGS sequence"/>
</dbReference>
<evidence type="ECO:0000313" key="1">
    <source>
        <dbReference type="EMBL" id="EJV84186.1"/>
    </source>
</evidence>